<organism evidence="1 2">
    <name type="scientific">Auriscalpium vulgare</name>
    <dbReference type="NCBI Taxonomy" id="40419"/>
    <lineage>
        <taxon>Eukaryota</taxon>
        <taxon>Fungi</taxon>
        <taxon>Dikarya</taxon>
        <taxon>Basidiomycota</taxon>
        <taxon>Agaricomycotina</taxon>
        <taxon>Agaricomycetes</taxon>
        <taxon>Russulales</taxon>
        <taxon>Auriscalpiaceae</taxon>
        <taxon>Auriscalpium</taxon>
    </lineage>
</organism>
<evidence type="ECO:0000313" key="1">
    <source>
        <dbReference type="EMBL" id="KAI0041078.1"/>
    </source>
</evidence>
<comment type="caution">
    <text evidence="1">The sequence shown here is derived from an EMBL/GenBank/DDBJ whole genome shotgun (WGS) entry which is preliminary data.</text>
</comment>
<keyword evidence="2" id="KW-1185">Reference proteome</keyword>
<evidence type="ECO:0000313" key="2">
    <source>
        <dbReference type="Proteomes" id="UP000814033"/>
    </source>
</evidence>
<gene>
    <name evidence="1" type="ORF">FA95DRAFT_772841</name>
</gene>
<dbReference type="EMBL" id="MU276146">
    <property type="protein sequence ID" value="KAI0041078.1"/>
    <property type="molecule type" value="Genomic_DNA"/>
</dbReference>
<dbReference type="Proteomes" id="UP000814033">
    <property type="component" value="Unassembled WGS sequence"/>
</dbReference>
<reference evidence="1" key="2">
    <citation type="journal article" date="2022" name="New Phytol.">
        <title>Evolutionary transition to the ectomycorrhizal habit in the genomes of a hyperdiverse lineage of mushroom-forming fungi.</title>
        <authorList>
            <person name="Looney B."/>
            <person name="Miyauchi S."/>
            <person name="Morin E."/>
            <person name="Drula E."/>
            <person name="Courty P.E."/>
            <person name="Kohler A."/>
            <person name="Kuo A."/>
            <person name="LaButti K."/>
            <person name="Pangilinan J."/>
            <person name="Lipzen A."/>
            <person name="Riley R."/>
            <person name="Andreopoulos W."/>
            <person name="He G."/>
            <person name="Johnson J."/>
            <person name="Nolan M."/>
            <person name="Tritt A."/>
            <person name="Barry K.W."/>
            <person name="Grigoriev I.V."/>
            <person name="Nagy L.G."/>
            <person name="Hibbett D."/>
            <person name="Henrissat B."/>
            <person name="Matheny P.B."/>
            <person name="Labbe J."/>
            <person name="Martin F.M."/>
        </authorList>
    </citation>
    <scope>NUCLEOTIDE SEQUENCE</scope>
    <source>
        <strain evidence="1">FP105234-sp</strain>
    </source>
</reference>
<sequence length="110" mass="12037">MSLRGVGMGLGASASRALLPRERDPRTSACLEHVPSHEASHHTHHLEPPSARPIKYGAAKGPNIRASRASCLSKTRYAAIPLRLVTGADRRCRGVQRFVDQCPENRSWTS</sequence>
<proteinExistence type="predicted"/>
<name>A0ACB8RBX1_9AGAM</name>
<protein>
    <submittedName>
        <fullName evidence="1">Uncharacterized protein</fullName>
    </submittedName>
</protein>
<reference evidence="1" key="1">
    <citation type="submission" date="2021-02" db="EMBL/GenBank/DDBJ databases">
        <authorList>
            <consortium name="DOE Joint Genome Institute"/>
            <person name="Ahrendt S."/>
            <person name="Looney B.P."/>
            <person name="Miyauchi S."/>
            <person name="Morin E."/>
            <person name="Drula E."/>
            <person name="Courty P.E."/>
            <person name="Chicoki N."/>
            <person name="Fauchery L."/>
            <person name="Kohler A."/>
            <person name="Kuo A."/>
            <person name="Labutti K."/>
            <person name="Pangilinan J."/>
            <person name="Lipzen A."/>
            <person name="Riley R."/>
            <person name="Andreopoulos W."/>
            <person name="He G."/>
            <person name="Johnson J."/>
            <person name="Barry K.W."/>
            <person name="Grigoriev I.V."/>
            <person name="Nagy L."/>
            <person name="Hibbett D."/>
            <person name="Henrissat B."/>
            <person name="Matheny P.B."/>
            <person name="Labbe J."/>
            <person name="Martin F."/>
        </authorList>
    </citation>
    <scope>NUCLEOTIDE SEQUENCE</scope>
    <source>
        <strain evidence="1">FP105234-sp</strain>
    </source>
</reference>
<accession>A0ACB8RBX1</accession>